<organism evidence="1 2">
    <name type="scientific">Aulographum hederae CBS 113979</name>
    <dbReference type="NCBI Taxonomy" id="1176131"/>
    <lineage>
        <taxon>Eukaryota</taxon>
        <taxon>Fungi</taxon>
        <taxon>Dikarya</taxon>
        <taxon>Ascomycota</taxon>
        <taxon>Pezizomycotina</taxon>
        <taxon>Dothideomycetes</taxon>
        <taxon>Pleosporomycetidae</taxon>
        <taxon>Aulographales</taxon>
        <taxon>Aulographaceae</taxon>
    </lineage>
</organism>
<sequence>MAQIRGVVHVQTPELDNLFKAAAARDKCAICGFLSAKRPPCILEELYLSSKRCVLCRVLVEGILTHLLPLPHSKVLYEKNICTSPIVQRQRYSLFPINRPGDDRDSDRDVRWQESDVVWGTVHKSSGANLITGRSMFHKLRELSVWIDSSHGRLKKVRVANRDREILRFGDERRRYGRRCLFGLEFISVSVFFPTRLIHISNDGSIRLCNTAGLHGKYLTLSYCWGKAPGFRTTIANVAERMASIIYEELP</sequence>
<dbReference type="Proteomes" id="UP000800041">
    <property type="component" value="Unassembled WGS sequence"/>
</dbReference>
<dbReference type="OrthoDB" id="5125733at2759"/>
<reference evidence="1" key="1">
    <citation type="journal article" date="2020" name="Stud. Mycol.">
        <title>101 Dothideomycetes genomes: a test case for predicting lifestyles and emergence of pathogens.</title>
        <authorList>
            <person name="Haridas S."/>
            <person name="Albert R."/>
            <person name="Binder M."/>
            <person name="Bloem J."/>
            <person name="Labutti K."/>
            <person name="Salamov A."/>
            <person name="Andreopoulos B."/>
            <person name="Baker S."/>
            <person name="Barry K."/>
            <person name="Bills G."/>
            <person name="Bluhm B."/>
            <person name="Cannon C."/>
            <person name="Castanera R."/>
            <person name="Culley D."/>
            <person name="Daum C."/>
            <person name="Ezra D."/>
            <person name="Gonzalez J."/>
            <person name="Henrissat B."/>
            <person name="Kuo A."/>
            <person name="Liang C."/>
            <person name="Lipzen A."/>
            <person name="Lutzoni F."/>
            <person name="Magnuson J."/>
            <person name="Mondo S."/>
            <person name="Nolan M."/>
            <person name="Ohm R."/>
            <person name="Pangilinan J."/>
            <person name="Park H.-J."/>
            <person name="Ramirez L."/>
            <person name="Alfaro M."/>
            <person name="Sun H."/>
            <person name="Tritt A."/>
            <person name="Yoshinaga Y."/>
            <person name="Zwiers L.-H."/>
            <person name="Turgeon B."/>
            <person name="Goodwin S."/>
            <person name="Spatafora J."/>
            <person name="Crous P."/>
            <person name="Grigoriev I."/>
        </authorList>
    </citation>
    <scope>NUCLEOTIDE SEQUENCE</scope>
    <source>
        <strain evidence="1">CBS 113979</strain>
    </source>
</reference>
<dbReference type="AlphaFoldDB" id="A0A6G1HEM3"/>
<protein>
    <recommendedName>
        <fullName evidence="3">Heterokaryon incompatibility domain-containing protein</fullName>
    </recommendedName>
</protein>
<gene>
    <name evidence="1" type="ORF">K402DRAFT_400207</name>
</gene>
<accession>A0A6G1HEM3</accession>
<name>A0A6G1HEM3_9PEZI</name>
<evidence type="ECO:0000313" key="1">
    <source>
        <dbReference type="EMBL" id="KAF1991469.1"/>
    </source>
</evidence>
<evidence type="ECO:0000313" key="2">
    <source>
        <dbReference type="Proteomes" id="UP000800041"/>
    </source>
</evidence>
<evidence type="ECO:0008006" key="3">
    <source>
        <dbReference type="Google" id="ProtNLM"/>
    </source>
</evidence>
<keyword evidence="2" id="KW-1185">Reference proteome</keyword>
<proteinExistence type="predicted"/>
<dbReference type="EMBL" id="ML977139">
    <property type="protein sequence ID" value="KAF1991469.1"/>
    <property type="molecule type" value="Genomic_DNA"/>
</dbReference>